<evidence type="ECO:0000256" key="3">
    <source>
        <dbReference type="ARBA" id="ARBA00022630"/>
    </source>
</evidence>
<dbReference type="InterPro" id="IPR020946">
    <property type="entry name" value="Flavin_mOase-like"/>
</dbReference>
<keyword evidence="5" id="KW-0521">NADP</keyword>
<gene>
    <name evidence="7" type="ORF">DVK44_09810</name>
</gene>
<protein>
    <recommendedName>
        <fullName evidence="9">NAD(P)/FAD-dependent oxidoreductase</fullName>
    </recommendedName>
</protein>
<evidence type="ECO:0000313" key="8">
    <source>
        <dbReference type="Proteomes" id="UP000253868"/>
    </source>
</evidence>
<keyword evidence="6" id="KW-0560">Oxidoreductase</keyword>
<dbReference type="AlphaFoldDB" id="A0A345HMM6"/>
<reference evidence="8" key="1">
    <citation type="submission" date="2018-07" db="EMBL/GenBank/DDBJ databases">
        <authorList>
            <person name="Zhao J."/>
        </authorList>
    </citation>
    <scope>NUCLEOTIDE SEQUENCE [LARGE SCALE GENOMIC DNA]</scope>
    <source>
        <strain evidence="8">GSSD-12</strain>
    </source>
</reference>
<keyword evidence="8" id="KW-1185">Reference proteome</keyword>
<dbReference type="SUPFAM" id="SSF51905">
    <property type="entry name" value="FAD/NAD(P)-binding domain"/>
    <property type="match status" value="1"/>
</dbReference>
<evidence type="ECO:0008006" key="9">
    <source>
        <dbReference type="Google" id="ProtNLM"/>
    </source>
</evidence>
<accession>A0A345HMM6</accession>
<name>A0A345HMM6_9ACTN</name>
<dbReference type="GO" id="GO:0050660">
    <property type="term" value="F:flavin adenine dinucleotide binding"/>
    <property type="evidence" value="ECO:0007669"/>
    <property type="project" value="InterPro"/>
</dbReference>
<evidence type="ECO:0000256" key="1">
    <source>
        <dbReference type="ARBA" id="ARBA00009183"/>
    </source>
</evidence>
<comment type="similarity">
    <text evidence="2">Belongs to the FAD-binding monooxygenase family.</text>
</comment>
<dbReference type="PIRSF" id="PIRSF000332">
    <property type="entry name" value="FMO"/>
    <property type="match status" value="1"/>
</dbReference>
<sequence>MRRNVCVIGAGPSGLVALKELLDEGQSVTCFERGSEIGGVFRAGVGPDEAGAYDSTMLTISNYMMTFSSFPPPENQERRYWSAGEYRQYLIDFVDKFKLGSVIRYRTDVLGISKNESGGYAVEVSPADAPEERVTHQFDAVVISTGTHRVPNFIDLPGQEEFAGEIVHSAHYRNSERFRGKRVLCVGIGETAADVVNEIAQVSESCTLSVRRYQSVVERYPGGRGHTNDAYTSHLLHSVPLAAATAVMRFGMKRNKTQGKTGAARAVGEWNSKNRNFFNHFLTKNESFIHRVVDGTLTVNASGIERLGEDYVLFKDGHRETIDTVMLNTGYTEDFSILKDANISDVRRLYKHMIHPDLGADVVFIGWARPAAGGVPACSEMQSRYFALLCSGKKQLPDRVRLQGLIERQAAYENEVFHGNPGLRTLVHYNHYMIDFAKVIGCSPWRPAVFLNPRLAQRLWCGSQMPHVYRLYGPHSDRRAARRTVMSLPSAFRAPEILATLAVSGASRVLIAMGLMKPDPLY</sequence>
<evidence type="ECO:0000256" key="2">
    <source>
        <dbReference type="ARBA" id="ARBA00010139"/>
    </source>
</evidence>
<keyword evidence="4" id="KW-0274">FAD</keyword>
<evidence type="ECO:0000256" key="5">
    <source>
        <dbReference type="ARBA" id="ARBA00022857"/>
    </source>
</evidence>
<dbReference type="KEGG" id="spad:DVK44_09810"/>
<proteinExistence type="inferred from homology"/>
<dbReference type="Proteomes" id="UP000253868">
    <property type="component" value="Chromosome"/>
</dbReference>
<dbReference type="GO" id="GO:0050661">
    <property type="term" value="F:NADP binding"/>
    <property type="evidence" value="ECO:0007669"/>
    <property type="project" value="InterPro"/>
</dbReference>
<dbReference type="PRINTS" id="PR00370">
    <property type="entry name" value="FMOXYGENASE"/>
</dbReference>
<dbReference type="PANTHER" id="PTHR23023">
    <property type="entry name" value="DIMETHYLANILINE MONOOXYGENASE"/>
    <property type="match status" value="1"/>
</dbReference>
<evidence type="ECO:0000313" key="7">
    <source>
        <dbReference type="EMBL" id="AXG77950.1"/>
    </source>
</evidence>
<dbReference type="RefSeq" id="WP_114659315.1">
    <property type="nucleotide sequence ID" value="NZ_CP031194.1"/>
</dbReference>
<organism evidence="7 8">
    <name type="scientific">Streptomyces paludis</name>
    <dbReference type="NCBI Taxonomy" id="2282738"/>
    <lineage>
        <taxon>Bacteria</taxon>
        <taxon>Bacillati</taxon>
        <taxon>Actinomycetota</taxon>
        <taxon>Actinomycetes</taxon>
        <taxon>Kitasatosporales</taxon>
        <taxon>Streptomycetaceae</taxon>
        <taxon>Streptomyces</taxon>
    </lineage>
</organism>
<dbReference type="GO" id="GO:0004499">
    <property type="term" value="F:N,N-dimethylaniline monooxygenase activity"/>
    <property type="evidence" value="ECO:0007669"/>
    <property type="project" value="InterPro"/>
</dbReference>
<comment type="similarity">
    <text evidence="1">Belongs to the FMO family.</text>
</comment>
<dbReference type="InterPro" id="IPR000960">
    <property type="entry name" value="Flavin_mOase"/>
</dbReference>
<evidence type="ECO:0000256" key="4">
    <source>
        <dbReference type="ARBA" id="ARBA00022827"/>
    </source>
</evidence>
<dbReference type="InterPro" id="IPR036188">
    <property type="entry name" value="FAD/NAD-bd_sf"/>
</dbReference>
<keyword evidence="3" id="KW-0285">Flavoprotein</keyword>
<dbReference type="OrthoDB" id="5168853at2"/>
<dbReference type="Gene3D" id="3.50.50.60">
    <property type="entry name" value="FAD/NAD(P)-binding domain"/>
    <property type="match status" value="1"/>
</dbReference>
<dbReference type="EMBL" id="CP031194">
    <property type="protein sequence ID" value="AXG77950.1"/>
    <property type="molecule type" value="Genomic_DNA"/>
</dbReference>
<dbReference type="Pfam" id="PF00743">
    <property type="entry name" value="FMO-like"/>
    <property type="match status" value="1"/>
</dbReference>
<evidence type="ECO:0000256" key="6">
    <source>
        <dbReference type="ARBA" id="ARBA00023002"/>
    </source>
</evidence>
<dbReference type="InterPro" id="IPR050346">
    <property type="entry name" value="FMO-like"/>
</dbReference>